<dbReference type="InterPro" id="IPR025178">
    <property type="entry name" value="Lnb_N"/>
</dbReference>
<dbReference type="InterPro" id="IPR057162">
    <property type="entry name" value="DUF7840"/>
</dbReference>
<gene>
    <name evidence="4" type="ORF">PlAlph_6660</name>
</gene>
<sequence>MVHYRPKLFGGWRSSIDSEGFFLAPDGRTNPEAELEATIKLFKTGTDKDKICLFPARYIFLKNNKLANNINVKCEDFLKFRYDLQPSGVTLLFTDAYMNNPSSLFGHTLLRIDTARKGTQLLAHGANYGAFTNGQENSVLYALYGLGGGYYGGWTVKPYYDIINTYNNIENRDIWELSLNFLPEELDMFVAHLWEVGHTQTRYYFFTKNCSYMIMEMLDAVRPSLNLSEKFPLQAIPLDTVKAVYQSPDLVAQLNYRPSRQGKILHRVRQMNKEQKQALIRAVSDNDYSLDGVSDADKADVLETAYQYVQYQFVKKEFEISEYRRRSFKGLTARNKLSDKKARMSENPQGRSPLKAHEAMRATLGFGNRNGEAFQEIAYRPAYHSLTDNDYGLLTGAEINFLNSRWRHYDRSHKNVLSEFNIVGIRSLSPVDRLFTPTSFNVNWDIWRALNPETQDEGYASRLNAGGGATVAVSDNLWLFVNGGIEMAYGGFLPHSQYVGAEFSAGAYLHFSRFKLLAEAKKVYATTWLGSKSVYKAEVNIPVAANWGLSAEYYFEDNSKGRNSEEFLTSVRHYF</sequence>
<dbReference type="Pfam" id="PF25225">
    <property type="entry name" value="DUF7843"/>
    <property type="match status" value="1"/>
</dbReference>
<dbReference type="Pfam" id="PF25222">
    <property type="entry name" value="DUF7840"/>
    <property type="match status" value="1"/>
</dbReference>
<dbReference type="EMBL" id="MN990732">
    <property type="protein sequence ID" value="QIM10774.1"/>
    <property type="molecule type" value="Genomic_DNA"/>
</dbReference>
<name>A0A6G8F3G4_9PROT</name>
<organism evidence="4">
    <name type="scientific">uncultured Alphaproteobacteria bacterium</name>
    <dbReference type="NCBI Taxonomy" id="91750"/>
    <lineage>
        <taxon>Bacteria</taxon>
        <taxon>Pseudomonadati</taxon>
        <taxon>Pseudomonadota</taxon>
        <taxon>Alphaproteobacteria</taxon>
        <taxon>environmental samples</taxon>
    </lineage>
</organism>
<proteinExistence type="predicted"/>
<evidence type="ECO:0000259" key="2">
    <source>
        <dbReference type="Pfam" id="PF25222"/>
    </source>
</evidence>
<feature type="domain" description="DUF7843" evidence="3">
    <location>
        <begin position="2"/>
        <end position="63"/>
    </location>
</feature>
<accession>A0A6G8F3G4</accession>
<evidence type="ECO:0000259" key="1">
    <source>
        <dbReference type="Pfam" id="PF13387"/>
    </source>
</evidence>
<reference evidence="4" key="1">
    <citation type="journal article" date="2020" name="J. ISSAAS">
        <title>Lactobacilli and other gastrointestinal microbiota of Peromyscus leucopus, reservoir host for agents of Lyme disease and other zoonoses in North America.</title>
        <authorList>
            <person name="Milovic A."/>
            <person name="Bassam K."/>
            <person name="Shao H."/>
            <person name="Chatzistamou I."/>
            <person name="Tufts D.M."/>
            <person name="Diuk-Wasser M."/>
            <person name="Barbour A.G."/>
        </authorList>
    </citation>
    <scope>NUCLEOTIDE SEQUENCE</scope>
    <source>
        <strain evidence="4">LL90</strain>
    </source>
</reference>
<dbReference type="Pfam" id="PF13387">
    <property type="entry name" value="Lnb_N"/>
    <property type="match status" value="1"/>
</dbReference>
<dbReference type="AlphaFoldDB" id="A0A6G8F3G4"/>
<protein>
    <submittedName>
        <fullName evidence="4">Membrane protein</fullName>
    </submittedName>
</protein>
<feature type="domain" description="Lnb N-terminal periplasmic" evidence="1">
    <location>
        <begin position="80"/>
        <end position="246"/>
    </location>
</feature>
<evidence type="ECO:0000259" key="3">
    <source>
        <dbReference type="Pfam" id="PF25225"/>
    </source>
</evidence>
<evidence type="ECO:0000313" key="4">
    <source>
        <dbReference type="EMBL" id="QIM10774.1"/>
    </source>
</evidence>
<feature type="domain" description="DUF7840" evidence="2">
    <location>
        <begin position="352"/>
        <end position="574"/>
    </location>
</feature>
<dbReference type="InterPro" id="IPR057165">
    <property type="entry name" value="DUF7843"/>
</dbReference>